<reference evidence="4 5" key="1">
    <citation type="submission" date="2014-07" db="EMBL/GenBank/DDBJ databases">
        <title>Complete genome sequence of Corynebacterium atypicum DSM 44849: identifiction of the mycolic acid biosynthesis genes.</title>
        <authorList>
            <person name="Tippelt A."/>
            <person name="Mollmann S."/>
            <person name="Albersmeier A."/>
            <person name="Jaenicke S."/>
            <person name="Ruckert C."/>
            <person name="Tauch A."/>
        </authorList>
    </citation>
    <scope>NUCLEOTIDE SEQUENCE [LARGE SCALE GENOMIC DNA]</scope>
    <source>
        <strain evidence="4 5">R2070</strain>
    </source>
</reference>
<proteinExistence type="predicted"/>
<feature type="transmembrane region" description="Helical" evidence="3">
    <location>
        <begin position="12"/>
        <end position="34"/>
    </location>
</feature>
<keyword evidence="5" id="KW-1185">Reference proteome</keyword>
<feature type="region of interest" description="Disordered" evidence="2">
    <location>
        <begin position="216"/>
        <end position="247"/>
    </location>
</feature>
<dbReference type="InterPro" id="IPR023365">
    <property type="entry name" value="Sortase_dom-sf"/>
</dbReference>
<keyword evidence="3" id="KW-1133">Transmembrane helix</keyword>
<sequence length="292" mass="30582">MGRNRGAPPRITFGQVAGEVLVMVGVLLLLFAFYEAFWTNLKSGQLQEKAGEGLAESWNRATGNPRKVIQPELGDAFAWLRTPAFGADYQYAVVEGTGEEALLAGPGRYPQTQMPGEPGNFALAGHRVGKGAPFNDLGALQACDELTVETREATFTYRVLPLGEDEATRRGEAAACLSPEQVERVVAGDYAAVTGRLITTPDDVAVIEPLPGAPGAAGVSELAGPADTGPAHLDPSGPSQRSGHADLGQLSGLEGMITLTTCHPQFSNAERMVIHGMLVSVAPKENVAAAHG</sequence>
<accession>A0ABN4DEW3</accession>
<dbReference type="SUPFAM" id="SSF63817">
    <property type="entry name" value="Sortase"/>
    <property type="match status" value="1"/>
</dbReference>
<keyword evidence="3" id="KW-0472">Membrane</keyword>
<dbReference type="NCBIfam" id="NF033747">
    <property type="entry name" value="class_E_sortase"/>
    <property type="match status" value="1"/>
</dbReference>
<dbReference type="InterPro" id="IPR005754">
    <property type="entry name" value="Sortase"/>
</dbReference>
<organism evidence="4 5">
    <name type="scientific">Corynebacterium atypicum</name>
    <dbReference type="NCBI Taxonomy" id="191610"/>
    <lineage>
        <taxon>Bacteria</taxon>
        <taxon>Bacillati</taxon>
        <taxon>Actinomycetota</taxon>
        <taxon>Actinomycetes</taxon>
        <taxon>Mycobacteriales</taxon>
        <taxon>Corynebacteriaceae</taxon>
        <taxon>Corynebacterium</taxon>
    </lineage>
</organism>
<evidence type="ECO:0000256" key="2">
    <source>
        <dbReference type="SAM" id="MobiDB-lite"/>
    </source>
</evidence>
<dbReference type="InterPro" id="IPR053465">
    <property type="entry name" value="Sortase_Class_E"/>
</dbReference>
<gene>
    <name evidence="4" type="ORF">CATYP_10110</name>
</gene>
<keyword evidence="3" id="KW-0812">Transmembrane</keyword>
<dbReference type="InterPro" id="IPR042003">
    <property type="entry name" value="Sortase_E"/>
</dbReference>
<evidence type="ECO:0000256" key="3">
    <source>
        <dbReference type="SAM" id="Phobius"/>
    </source>
</evidence>
<evidence type="ECO:0000313" key="4">
    <source>
        <dbReference type="EMBL" id="AIG64843.1"/>
    </source>
</evidence>
<dbReference type="CDD" id="cd05830">
    <property type="entry name" value="Sortase_E"/>
    <property type="match status" value="1"/>
</dbReference>
<keyword evidence="1" id="KW-0378">Hydrolase</keyword>
<dbReference type="EMBL" id="CP008944">
    <property type="protein sequence ID" value="AIG64843.1"/>
    <property type="molecule type" value="Genomic_DNA"/>
</dbReference>
<name>A0ABN4DEW3_9CORY</name>
<evidence type="ECO:0000313" key="5">
    <source>
        <dbReference type="Proteomes" id="UP000028504"/>
    </source>
</evidence>
<dbReference type="Pfam" id="PF04203">
    <property type="entry name" value="Sortase"/>
    <property type="match status" value="1"/>
</dbReference>
<protein>
    <submittedName>
        <fullName evidence="4">Housekeeping sortase</fullName>
    </submittedName>
</protein>
<dbReference type="Gene3D" id="2.40.260.10">
    <property type="entry name" value="Sortase"/>
    <property type="match status" value="1"/>
</dbReference>
<evidence type="ECO:0000256" key="1">
    <source>
        <dbReference type="ARBA" id="ARBA00022801"/>
    </source>
</evidence>
<dbReference type="Proteomes" id="UP000028504">
    <property type="component" value="Chromosome"/>
</dbReference>